<feature type="domain" description="Sporulation protein YpeB PepSY1 and PepSY2" evidence="1">
    <location>
        <begin position="178"/>
        <end position="356"/>
    </location>
</feature>
<proteinExistence type="predicted"/>
<name>A0A1G8PZB1_9BACI</name>
<dbReference type="STRING" id="86666.SAMN04490247_0300"/>
<dbReference type="GO" id="GO:0009847">
    <property type="term" value="P:spore germination"/>
    <property type="evidence" value="ECO:0007669"/>
    <property type="project" value="InterPro"/>
</dbReference>
<organism evidence="3 4">
    <name type="scientific">Salimicrobium halophilum</name>
    <dbReference type="NCBI Taxonomy" id="86666"/>
    <lineage>
        <taxon>Bacteria</taxon>
        <taxon>Bacillati</taxon>
        <taxon>Bacillota</taxon>
        <taxon>Bacilli</taxon>
        <taxon>Bacillales</taxon>
        <taxon>Bacillaceae</taxon>
        <taxon>Salimicrobium</taxon>
    </lineage>
</organism>
<sequence>MKKWIIPILITALLAVSFWGFNQYREKQAVLVQAENNYQRAFHELTYYIDLLNEKIGSALAMNSRASLSPQLAEIWKVTSEARADVGQLPLSLLPFNKTEEFLFDIGDFAYNAAVKDMDQEPLSEEEVKRLEQLFKQSKEIKTNLREVQNVVLNDHLRWMDVELQLATNEPGDNTIIDGFKTVESTVDGYDDSIVENDLDDEFSYITGEEVSEERAKEIGAKWLGDEEDLTVTSSKKGAKLHTFTVSFHQEDSGGYMDVSKKGGHILNLMKTRDIGEPELSLYQGGEKAAAYLEDLKFDNVEIVESSQFQRVGVYRFVYKKDEVRYYTDAIQVKVALDDGEMLGLTALEYMKNHGEDGMEAPAIDREEAKSMVNGNVEILEEHMAVINDEQGEKVLCYEFIGRRGDQTYRIFINADDGQEEKVEMMKRVEEQFTSSS</sequence>
<dbReference type="EMBL" id="FNEV01000001">
    <property type="protein sequence ID" value="SDI97801.1"/>
    <property type="molecule type" value="Genomic_DNA"/>
</dbReference>
<evidence type="ECO:0000259" key="2">
    <source>
        <dbReference type="Pfam" id="PF20769"/>
    </source>
</evidence>
<dbReference type="OrthoDB" id="2372097at2"/>
<reference evidence="4" key="1">
    <citation type="submission" date="2016-10" db="EMBL/GenBank/DDBJ databases">
        <authorList>
            <person name="Varghese N."/>
            <person name="Submissions S."/>
        </authorList>
    </citation>
    <scope>NUCLEOTIDE SEQUENCE [LARGE SCALE GENOMIC DNA]</scope>
    <source>
        <strain evidence="4">DSM 4771</strain>
    </source>
</reference>
<dbReference type="Pfam" id="PF20769">
    <property type="entry name" value="YPEB_N"/>
    <property type="match status" value="1"/>
</dbReference>
<dbReference type="Proteomes" id="UP000199225">
    <property type="component" value="Unassembled WGS sequence"/>
</dbReference>
<dbReference type="RefSeq" id="WP_093191193.1">
    <property type="nucleotide sequence ID" value="NZ_FNEV01000001.1"/>
</dbReference>
<evidence type="ECO:0000259" key="1">
    <source>
        <dbReference type="Pfam" id="PF14620"/>
    </source>
</evidence>
<keyword evidence="4" id="KW-1185">Reference proteome</keyword>
<gene>
    <name evidence="3" type="ORF">SAMN04490247_0300</name>
</gene>
<evidence type="ECO:0000313" key="3">
    <source>
        <dbReference type="EMBL" id="SDI97801.1"/>
    </source>
</evidence>
<dbReference type="Pfam" id="PF14620">
    <property type="entry name" value="YPEB_PepSY1-2"/>
    <property type="match status" value="1"/>
</dbReference>
<feature type="domain" description="Sporulation protein YpeB N-terminal" evidence="2">
    <location>
        <begin position="26"/>
        <end position="161"/>
    </location>
</feature>
<protein>
    <submittedName>
        <fullName evidence="3">Spore germination protein</fullName>
    </submittedName>
</protein>
<accession>A0A1G8PZB1</accession>
<evidence type="ECO:0000313" key="4">
    <source>
        <dbReference type="Proteomes" id="UP000199225"/>
    </source>
</evidence>
<dbReference type="NCBIfam" id="TIGR02889">
    <property type="entry name" value="spore_YpeB"/>
    <property type="match status" value="1"/>
</dbReference>
<dbReference type="InterPro" id="IPR014239">
    <property type="entry name" value="YpeB_PepSY1-2"/>
</dbReference>
<dbReference type="AlphaFoldDB" id="A0A1G8PZB1"/>
<dbReference type="InterPro" id="IPR048402">
    <property type="entry name" value="YpeB_N"/>
</dbReference>